<protein>
    <submittedName>
        <fullName evidence="2">Uncharacterized protein</fullName>
    </submittedName>
</protein>
<organism evidence="2 3">
    <name type="scientific">Mangrovibacterium diazotrophicum</name>
    <dbReference type="NCBI Taxonomy" id="1261403"/>
    <lineage>
        <taxon>Bacteria</taxon>
        <taxon>Pseudomonadati</taxon>
        <taxon>Bacteroidota</taxon>
        <taxon>Bacteroidia</taxon>
        <taxon>Marinilabiliales</taxon>
        <taxon>Prolixibacteraceae</taxon>
        <taxon>Mangrovibacterium</taxon>
    </lineage>
</organism>
<dbReference type="AlphaFoldDB" id="A0A419W8M7"/>
<feature type="compositionally biased region" description="Polar residues" evidence="1">
    <location>
        <begin position="71"/>
        <end position="81"/>
    </location>
</feature>
<name>A0A419W8M7_9BACT</name>
<keyword evidence="3" id="KW-1185">Reference proteome</keyword>
<reference evidence="2 3" key="1">
    <citation type="submission" date="2018-09" db="EMBL/GenBank/DDBJ databases">
        <title>Genomic Encyclopedia of Archaeal and Bacterial Type Strains, Phase II (KMG-II): from individual species to whole genera.</title>
        <authorList>
            <person name="Goeker M."/>
        </authorList>
    </citation>
    <scope>NUCLEOTIDE SEQUENCE [LARGE SCALE GENOMIC DNA]</scope>
    <source>
        <strain evidence="2 3">DSM 27148</strain>
    </source>
</reference>
<accession>A0A419W8M7</accession>
<comment type="caution">
    <text evidence="2">The sequence shown here is derived from an EMBL/GenBank/DDBJ whole genome shotgun (WGS) entry which is preliminary data.</text>
</comment>
<dbReference type="Proteomes" id="UP000283387">
    <property type="component" value="Unassembled WGS sequence"/>
</dbReference>
<evidence type="ECO:0000313" key="2">
    <source>
        <dbReference type="EMBL" id="RKD91790.1"/>
    </source>
</evidence>
<evidence type="ECO:0000256" key="1">
    <source>
        <dbReference type="SAM" id="MobiDB-lite"/>
    </source>
</evidence>
<feature type="region of interest" description="Disordered" evidence="1">
    <location>
        <begin position="56"/>
        <end position="81"/>
    </location>
</feature>
<dbReference type="EMBL" id="RAPN01000001">
    <property type="protein sequence ID" value="RKD91790.1"/>
    <property type="molecule type" value="Genomic_DNA"/>
</dbReference>
<feature type="compositionally biased region" description="Basic and acidic residues" evidence="1">
    <location>
        <begin position="60"/>
        <end position="70"/>
    </location>
</feature>
<evidence type="ECO:0000313" key="3">
    <source>
        <dbReference type="Proteomes" id="UP000283387"/>
    </source>
</evidence>
<sequence>MLFHQAHAKKDQLPAAAGMEELCPEKGKSRKVKVRMMHSEFRDYRAMSVVKFKRKGCKKHNPDLPGRKENLASSAVKNESL</sequence>
<gene>
    <name evidence="2" type="ORF">BC643_2156</name>
</gene>
<proteinExistence type="predicted"/>